<organism evidence="1 2">
    <name type="scientific">Puccinia sorghi</name>
    <dbReference type="NCBI Taxonomy" id="27349"/>
    <lineage>
        <taxon>Eukaryota</taxon>
        <taxon>Fungi</taxon>
        <taxon>Dikarya</taxon>
        <taxon>Basidiomycota</taxon>
        <taxon>Pucciniomycotina</taxon>
        <taxon>Pucciniomycetes</taxon>
        <taxon>Pucciniales</taxon>
        <taxon>Pucciniaceae</taxon>
        <taxon>Puccinia</taxon>
    </lineage>
</organism>
<proteinExistence type="predicted"/>
<evidence type="ECO:0000313" key="1">
    <source>
        <dbReference type="EMBL" id="KNZ61223.1"/>
    </source>
</evidence>
<sequence length="95" mass="10749">IEQKIEIFLHNVIKISARCPASLFATEKFESFNSVLRKASVHSNRHQPVRDLAVTFANYESMQAVLSRATLSLTHASNHPKFNGLQKIHHNELPS</sequence>
<reference evidence="1 2" key="1">
    <citation type="submission" date="2015-08" db="EMBL/GenBank/DDBJ databases">
        <title>Next Generation Sequencing and Analysis of the Genome of Puccinia sorghi L Schw, the Causal Agent of Maize Common Rust.</title>
        <authorList>
            <person name="Rochi L."/>
            <person name="Burguener G."/>
            <person name="Darino M."/>
            <person name="Turjanski A."/>
            <person name="Kreff E."/>
            <person name="Dieguez M.J."/>
            <person name="Sacco F."/>
        </authorList>
    </citation>
    <scope>NUCLEOTIDE SEQUENCE [LARGE SCALE GENOMIC DNA]</scope>
    <source>
        <strain evidence="1 2">RO10H11247</strain>
    </source>
</reference>
<feature type="non-terminal residue" evidence="1">
    <location>
        <position position="1"/>
    </location>
</feature>
<evidence type="ECO:0000313" key="2">
    <source>
        <dbReference type="Proteomes" id="UP000037035"/>
    </source>
</evidence>
<comment type="caution">
    <text evidence="1">The sequence shown here is derived from an EMBL/GenBank/DDBJ whole genome shotgun (WGS) entry which is preliminary data.</text>
</comment>
<protein>
    <submittedName>
        <fullName evidence="1">Uncharacterized protein</fullName>
    </submittedName>
</protein>
<dbReference type="AlphaFoldDB" id="A0A0L6VKD4"/>
<dbReference type="Proteomes" id="UP000037035">
    <property type="component" value="Unassembled WGS sequence"/>
</dbReference>
<name>A0A0L6VKD4_9BASI</name>
<dbReference type="STRING" id="27349.A0A0L6VKD4"/>
<accession>A0A0L6VKD4</accession>
<dbReference type="OrthoDB" id="2506088at2759"/>
<keyword evidence="2" id="KW-1185">Reference proteome</keyword>
<dbReference type="VEuPathDB" id="FungiDB:VP01_14344g1"/>
<dbReference type="EMBL" id="LAVV01004826">
    <property type="protein sequence ID" value="KNZ61223.1"/>
    <property type="molecule type" value="Genomic_DNA"/>
</dbReference>
<gene>
    <name evidence="1" type="ORF">VP01_14344g1</name>
</gene>